<name>A0ABP1ETY9_9FLAO</name>
<proteinExistence type="predicted"/>
<reference evidence="2 3" key="1">
    <citation type="submission" date="2024-05" db="EMBL/GenBank/DDBJ databases">
        <authorList>
            <person name="Duchaud E."/>
        </authorList>
    </citation>
    <scope>NUCLEOTIDE SEQUENCE [LARGE SCALE GENOMIC DNA]</scope>
    <source>
        <strain evidence="2">Ena-SAMPLE-TAB-13-05-2024-13:56:06:370-140302</strain>
    </source>
</reference>
<dbReference type="RefSeq" id="WP_348713752.1">
    <property type="nucleotide sequence ID" value="NZ_CAXIXY010000008.1"/>
</dbReference>
<dbReference type="EMBL" id="CAXIXY010000008">
    <property type="protein sequence ID" value="CAL2093985.1"/>
    <property type="molecule type" value="Genomic_DNA"/>
</dbReference>
<evidence type="ECO:0000313" key="3">
    <source>
        <dbReference type="Proteomes" id="UP001497416"/>
    </source>
</evidence>
<evidence type="ECO:0008006" key="4">
    <source>
        <dbReference type="Google" id="ProtNLM"/>
    </source>
</evidence>
<evidence type="ECO:0000313" key="2">
    <source>
        <dbReference type="EMBL" id="CAL2093985.1"/>
    </source>
</evidence>
<dbReference type="PROSITE" id="PS51257">
    <property type="entry name" value="PROKAR_LIPOPROTEIN"/>
    <property type="match status" value="1"/>
</dbReference>
<feature type="compositionally biased region" description="Acidic residues" evidence="1">
    <location>
        <begin position="160"/>
        <end position="171"/>
    </location>
</feature>
<comment type="caution">
    <text evidence="2">The sequence shown here is derived from an EMBL/GenBank/DDBJ whole genome shotgun (WGS) entry which is preliminary data.</text>
</comment>
<sequence length="191" mass="21726">MKKIVKSLSLIIITIIIASCSKERELIEEVSTSNQQSEDIIYSLPKNAVHIDDVLKSYGIVPKSKGTENSSRRLSDGVINTGDEDNEVTFSGYLRIFVVFPTEWTQADRIGYFSRVRAVTPHIFMVQDSCDDVDTWYFPENAFVPEKDKNKNIIVATTEEVSDEEEDEEEDGPKGERIVYNSCQEVELDFN</sequence>
<accession>A0ABP1ETY9</accession>
<gene>
    <name evidence="2" type="ORF">T190607A01A_60056</name>
</gene>
<organism evidence="2 3">
    <name type="scientific">Tenacibaculum platacis</name>
    <dbReference type="NCBI Taxonomy" id="3137852"/>
    <lineage>
        <taxon>Bacteria</taxon>
        <taxon>Pseudomonadati</taxon>
        <taxon>Bacteroidota</taxon>
        <taxon>Flavobacteriia</taxon>
        <taxon>Flavobacteriales</taxon>
        <taxon>Flavobacteriaceae</taxon>
        <taxon>Tenacibaculum</taxon>
    </lineage>
</organism>
<keyword evidence="3" id="KW-1185">Reference proteome</keyword>
<evidence type="ECO:0000256" key="1">
    <source>
        <dbReference type="SAM" id="MobiDB-lite"/>
    </source>
</evidence>
<feature type="region of interest" description="Disordered" evidence="1">
    <location>
        <begin position="159"/>
        <end position="178"/>
    </location>
</feature>
<protein>
    <recommendedName>
        <fullName evidence="4">Lipoprotein</fullName>
    </recommendedName>
</protein>
<dbReference type="Proteomes" id="UP001497416">
    <property type="component" value="Unassembled WGS sequence"/>
</dbReference>